<evidence type="ECO:0000313" key="2">
    <source>
        <dbReference type="EMBL" id="CAH1781536.1"/>
    </source>
</evidence>
<dbReference type="Gene3D" id="2.170.150.10">
    <property type="entry name" value="Metal Binding Protein, Guanine Nucleotide Exchange Factor, Chain A"/>
    <property type="match status" value="1"/>
</dbReference>
<proteinExistence type="inferred from homology"/>
<dbReference type="InterPro" id="IPR011323">
    <property type="entry name" value="Mss4/transl-control_tumour"/>
</dbReference>
<dbReference type="Proteomes" id="UP000749559">
    <property type="component" value="Unassembled WGS sequence"/>
</dbReference>
<organism evidence="2 3">
    <name type="scientific">Owenia fusiformis</name>
    <name type="common">Polychaete worm</name>
    <dbReference type="NCBI Taxonomy" id="6347"/>
    <lineage>
        <taxon>Eukaryota</taxon>
        <taxon>Metazoa</taxon>
        <taxon>Spiralia</taxon>
        <taxon>Lophotrochozoa</taxon>
        <taxon>Annelida</taxon>
        <taxon>Polychaeta</taxon>
        <taxon>Sedentaria</taxon>
        <taxon>Canalipalpata</taxon>
        <taxon>Sabellida</taxon>
        <taxon>Oweniida</taxon>
        <taxon>Oweniidae</taxon>
        <taxon>Owenia</taxon>
    </lineage>
</organism>
<dbReference type="InterPro" id="IPR011057">
    <property type="entry name" value="Mss4-like_sf"/>
</dbReference>
<protein>
    <submittedName>
        <fullName evidence="2">Uncharacterized protein</fullName>
    </submittedName>
</protein>
<dbReference type="InterPro" id="IPR034737">
    <property type="entry name" value="TCTP"/>
</dbReference>
<dbReference type="GO" id="GO:0005509">
    <property type="term" value="F:calcium ion binding"/>
    <property type="evidence" value="ECO:0007669"/>
    <property type="project" value="TreeGrafter"/>
</dbReference>
<comment type="caution">
    <text evidence="2">The sequence shown here is derived from an EMBL/GenBank/DDBJ whole genome shotgun (WGS) entry which is preliminary data.</text>
</comment>
<accession>A0A8J1UBJ0</accession>
<dbReference type="EMBL" id="CAIIXF020000004">
    <property type="protein sequence ID" value="CAH1781536.1"/>
    <property type="molecule type" value="Genomic_DNA"/>
</dbReference>
<dbReference type="Pfam" id="PF00838">
    <property type="entry name" value="TCTP"/>
    <property type="match status" value="1"/>
</dbReference>
<dbReference type="SUPFAM" id="SSF51316">
    <property type="entry name" value="Mss4-like"/>
    <property type="match status" value="1"/>
</dbReference>
<dbReference type="PANTHER" id="PTHR11991">
    <property type="entry name" value="TRANSLATIONALLY CONTROLLED TUMOR PROTEIN-RELATED"/>
    <property type="match status" value="1"/>
</dbReference>
<gene>
    <name evidence="2" type="ORF">OFUS_LOCUS8106</name>
</gene>
<dbReference type="InterPro" id="IPR018105">
    <property type="entry name" value="Translational_control_tumour_p"/>
</dbReference>
<sequence length="181" mass="20637">MIIFKDILTGCELATDASNPVLVDDLVYEFKAKYVTRSDTVDDSMIGGNKSAEDGADEDADGSVSKSGYDVAIDNMLEEYPITDKKVYGSEVKKYMKRLQAKLSETNPERCKIFEEKIKPYMSNLLKRFKKLQFYVHSDAIPKSDDGFPGMIVILEFRENEQGEETYVFQFFKDGLLEEKC</sequence>
<dbReference type="GO" id="GO:0005737">
    <property type="term" value="C:cytoplasm"/>
    <property type="evidence" value="ECO:0007669"/>
    <property type="project" value="TreeGrafter"/>
</dbReference>
<evidence type="ECO:0000256" key="1">
    <source>
        <dbReference type="PROSITE-ProRule" id="PRU01133"/>
    </source>
</evidence>
<evidence type="ECO:0000313" key="3">
    <source>
        <dbReference type="Proteomes" id="UP000749559"/>
    </source>
</evidence>
<dbReference type="OrthoDB" id="10248936at2759"/>
<reference evidence="2" key="1">
    <citation type="submission" date="2022-03" db="EMBL/GenBank/DDBJ databases">
        <authorList>
            <person name="Martin C."/>
        </authorList>
    </citation>
    <scope>NUCLEOTIDE SEQUENCE</scope>
</reference>
<dbReference type="PANTHER" id="PTHR11991:SF0">
    <property type="entry name" value="TRANSLATIONALLY-CONTROLLED TUMOR PROTEIN"/>
    <property type="match status" value="1"/>
</dbReference>
<dbReference type="PROSITE" id="PS51797">
    <property type="entry name" value="TCTP_3"/>
    <property type="match status" value="1"/>
</dbReference>
<comment type="similarity">
    <text evidence="1">Belongs to the TCTP family.</text>
</comment>
<dbReference type="AlphaFoldDB" id="A0A8J1UBJ0"/>
<name>A0A8J1UBJ0_OWEFU</name>
<dbReference type="InterPro" id="IPR018103">
    <property type="entry name" value="Translation_control_tumour_CS"/>
</dbReference>
<keyword evidence="3" id="KW-1185">Reference proteome</keyword>
<dbReference type="PRINTS" id="PR01653">
    <property type="entry name" value="TCTPROTEIN"/>
</dbReference>
<dbReference type="PROSITE" id="PS01002">
    <property type="entry name" value="TCTP_1"/>
    <property type="match status" value="1"/>
</dbReference>